<gene>
    <name evidence="1" type="ordered locus">HP15_1376</name>
</gene>
<dbReference type="AlphaFoldDB" id="E4PJF4"/>
<proteinExistence type="predicted"/>
<protein>
    <submittedName>
        <fullName evidence="1">Uncharacterized protein</fullName>
    </submittedName>
</protein>
<reference evidence="1 2" key="1">
    <citation type="journal article" date="2010" name="Stand. Genomic Sci.">
        <title>Complete genome sequence of Marinobacter adhaerens type strain (HP15), a diatom-interacting marine microorganism.</title>
        <authorList>
            <person name="Gardes A."/>
            <person name="Kaeppel E."/>
            <person name="Shehzad A."/>
            <person name="Seebah S."/>
            <person name="Teeling H."/>
            <person name="Yarza P."/>
            <person name="Glockner F.O."/>
            <person name="Grossart H.P."/>
            <person name="Ullrich M.S."/>
        </authorList>
    </citation>
    <scope>NUCLEOTIDE SEQUENCE [LARGE SCALE GENOMIC DNA]</scope>
    <source>
        <strain evidence="2">DSM 23420 / HP15</strain>
    </source>
</reference>
<dbReference type="Proteomes" id="UP000007077">
    <property type="component" value="Chromosome"/>
</dbReference>
<dbReference type="KEGG" id="mad:HP15_1376"/>
<dbReference type="HOGENOM" id="CLU_3374523_0_0_6"/>
<sequence length="34" mass="3989">MRKIETIQCNIVSLLRWKAEKQIADNAVHLKKLP</sequence>
<reference evidence="2" key="2">
    <citation type="submission" date="2010-02" db="EMBL/GenBank/DDBJ databases">
        <title>Complete genome sequence of Marinobacter adhaerens type strain (HP15).</title>
        <authorList>
            <person name="Gaerdes A.A.M."/>
            <person name="Kaeppel E."/>
            <person name="Shezad A."/>
            <person name="Seebah S."/>
            <person name="Teeling H."/>
            <person name="Yarza P."/>
            <person name="Gloeckner F.O."/>
            <person name="Ullrich M.S."/>
        </authorList>
    </citation>
    <scope>NUCLEOTIDE SEQUENCE [LARGE SCALE GENOMIC DNA]</scope>
    <source>
        <strain evidence="2">DSM 23420 / HP15</strain>
    </source>
</reference>
<name>E4PJF4_MARAH</name>
<organism evidence="1 2">
    <name type="scientific">Marinobacter adhaerens (strain DSM 23420 / HP15)</name>
    <dbReference type="NCBI Taxonomy" id="225937"/>
    <lineage>
        <taxon>Bacteria</taxon>
        <taxon>Pseudomonadati</taxon>
        <taxon>Pseudomonadota</taxon>
        <taxon>Gammaproteobacteria</taxon>
        <taxon>Pseudomonadales</taxon>
        <taxon>Marinobacteraceae</taxon>
        <taxon>Marinobacter</taxon>
    </lineage>
</organism>
<dbReference type="EMBL" id="CP001978">
    <property type="protein sequence ID" value="ADP97140.1"/>
    <property type="molecule type" value="Genomic_DNA"/>
</dbReference>
<evidence type="ECO:0000313" key="1">
    <source>
        <dbReference type="EMBL" id="ADP97140.1"/>
    </source>
</evidence>
<evidence type="ECO:0000313" key="2">
    <source>
        <dbReference type="Proteomes" id="UP000007077"/>
    </source>
</evidence>
<accession>E4PJF4</accession>